<evidence type="ECO:0000313" key="2">
    <source>
        <dbReference type="EMBL" id="QHT33917.1"/>
    </source>
</evidence>
<dbReference type="AlphaFoldDB" id="A0A6C0EXT5"/>
<keyword evidence="1" id="KW-0812">Transmembrane</keyword>
<reference evidence="2" key="1">
    <citation type="journal article" date="2020" name="Nature">
        <title>Giant virus diversity and host interactions through global metagenomics.</title>
        <authorList>
            <person name="Schulz F."/>
            <person name="Roux S."/>
            <person name="Paez-Espino D."/>
            <person name="Jungbluth S."/>
            <person name="Walsh D.A."/>
            <person name="Denef V.J."/>
            <person name="McMahon K.D."/>
            <person name="Konstantinidis K.T."/>
            <person name="Eloe-Fadrosh E.A."/>
            <person name="Kyrpides N.C."/>
            <person name="Woyke T."/>
        </authorList>
    </citation>
    <scope>NUCLEOTIDE SEQUENCE</scope>
    <source>
        <strain evidence="2">GVMAG-M-3300009161-52</strain>
    </source>
</reference>
<evidence type="ECO:0000256" key="1">
    <source>
        <dbReference type="SAM" id="Phobius"/>
    </source>
</evidence>
<organism evidence="2">
    <name type="scientific">viral metagenome</name>
    <dbReference type="NCBI Taxonomy" id="1070528"/>
    <lineage>
        <taxon>unclassified sequences</taxon>
        <taxon>metagenomes</taxon>
        <taxon>organismal metagenomes</taxon>
    </lineage>
</organism>
<sequence length="254" mass="28714">MSKKSISNRSQNRSQNRSDDINKNIFAYCDMFTIFIISILLVIIIYYLYKQYKYYNVIKSNFEDTPEATGTPDQAMSRALGGEKAPEMGPPKGCKTSNDLVGACSDYENCCNSAISKSCFCTHPLVSKCKTEYDNCMNDNDILTIYTKEQRAQKCQEQNKGCCVPYNSISIDSNKFQIPIKYDQKDNVLCNVPSINNINQKCMELCQTNPDCAGFSVNKLLCTLFSSISPITPYVDPFTKKPVVNTITDFYVKK</sequence>
<proteinExistence type="predicted"/>
<keyword evidence="1" id="KW-0472">Membrane</keyword>
<accession>A0A6C0EXT5</accession>
<dbReference type="EMBL" id="MN738980">
    <property type="protein sequence ID" value="QHT33917.1"/>
    <property type="molecule type" value="Genomic_DNA"/>
</dbReference>
<keyword evidence="1" id="KW-1133">Transmembrane helix</keyword>
<feature type="transmembrane region" description="Helical" evidence="1">
    <location>
        <begin position="25"/>
        <end position="49"/>
    </location>
</feature>
<protein>
    <submittedName>
        <fullName evidence="2">Uncharacterized protein</fullName>
    </submittedName>
</protein>
<name>A0A6C0EXT5_9ZZZZ</name>